<dbReference type="GO" id="GO:0051301">
    <property type="term" value="P:cell division"/>
    <property type="evidence" value="ECO:0007669"/>
    <property type="project" value="InterPro"/>
</dbReference>
<keyword evidence="3" id="KW-1185">Reference proteome</keyword>
<sequence>MIKNTYLGIDVGSRNIKGIKLKRTLKGFKIVDMVVQPISRGAVRQGLFHDLNLAVNLFRELKDRLKIGGQGVYLAFSGQHAIIREVEMPVMTDRELSKAIYWEAKKVLPYSVEEAIIDWIVLERRREIDKMMSVLLVAGRKDYIYSFLKPIKSVGIKPQNLSIFPIPLLYVVKQIPDFKKYTTAAVIDMGAEVTHVLIIKDGLPRLSRTIPIGGNDFTEAIANSFSIPFDEAEEVKIEHGGLNVQEIDLNKVNLMENPYLGVEEILYSVAQDVMGEVKRSFVHFQLHNRGQQIEAVYLTGGSSLLPGMAEHLQQFLNISVFPLDLTQYFSFAEDLEDRLKREGIFMAEALGLALSGV</sequence>
<evidence type="ECO:0000313" key="3">
    <source>
        <dbReference type="Proteomes" id="UP000267250"/>
    </source>
</evidence>
<dbReference type="PANTHER" id="PTHR32432:SF3">
    <property type="entry name" value="ETHANOLAMINE UTILIZATION PROTEIN EUTJ"/>
    <property type="match status" value="1"/>
</dbReference>
<dbReference type="InterPro" id="IPR050696">
    <property type="entry name" value="FtsA/MreB"/>
</dbReference>
<dbReference type="SMART" id="SM00842">
    <property type="entry name" value="FtsA"/>
    <property type="match status" value="1"/>
</dbReference>
<dbReference type="CDD" id="cd24049">
    <property type="entry name" value="ASKHA_NBD_PilM"/>
    <property type="match status" value="1"/>
</dbReference>
<dbReference type="Gene3D" id="3.30.420.40">
    <property type="match status" value="2"/>
</dbReference>
<dbReference type="NCBIfam" id="TIGR01175">
    <property type="entry name" value="pilM"/>
    <property type="match status" value="1"/>
</dbReference>
<dbReference type="AlphaFoldDB" id="A0A3Q9HS39"/>
<dbReference type="InterPro" id="IPR005883">
    <property type="entry name" value="PilM"/>
</dbReference>
<organism evidence="2 3">
    <name type="scientific">Anoxybacter fermentans</name>
    <dbReference type="NCBI Taxonomy" id="1323375"/>
    <lineage>
        <taxon>Bacteria</taxon>
        <taxon>Bacillati</taxon>
        <taxon>Bacillota</taxon>
        <taxon>Clostridia</taxon>
        <taxon>Halanaerobiales</taxon>
        <taxon>Anoxybacter</taxon>
    </lineage>
</organism>
<protein>
    <recommendedName>
        <fullName evidence="1">SHS2 domain-containing protein</fullName>
    </recommendedName>
</protein>
<dbReference type="PANTHER" id="PTHR32432">
    <property type="entry name" value="CELL DIVISION PROTEIN FTSA-RELATED"/>
    <property type="match status" value="1"/>
</dbReference>
<dbReference type="EMBL" id="CP016379">
    <property type="protein sequence ID" value="AZR74503.1"/>
    <property type="molecule type" value="Genomic_DNA"/>
</dbReference>
<dbReference type="InterPro" id="IPR003494">
    <property type="entry name" value="SHS2_FtsA"/>
</dbReference>
<name>A0A3Q9HS39_9FIRM</name>
<proteinExistence type="predicted"/>
<evidence type="ECO:0000313" key="2">
    <source>
        <dbReference type="EMBL" id="AZR74503.1"/>
    </source>
</evidence>
<dbReference type="Gene3D" id="3.30.1490.300">
    <property type="match status" value="1"/>
</dbReference>
<dbReference type="SUPFAM" id="SSF53067">
    <property type="entry name" value="Actin-like ATPase domain"/>
    <property type="match status" value="2"/>
</dbReference>
<evidence type="ECO:0000259" key="1">
    <source>
        <dbReference type="SMART" id="SM00842"/>
    </source>
</evidence>
<feature type="domain" description="SHS2" evidence="1">
    <location>
        <begin position="6"/>
        <end position="172"/>
    </location>
</feature>
<accession>A0A3Q9HS39</accession>
<dbReference type="Proteomes" id="UP000267250">
    <property type="component" value="Chromosome"/>
</dbReference>
<dbReference type="RefSeq" id="WP_127017862.1">
    <property type="nucleotide sequence ID" value="NZ_CP016379.1"/>
</dbReference>
<dbReference type="KEGG" id="aft:BBF96_14580"/>
<dbReference type="OrthoDB" id="9765023at2"/>
<gene>
    <name evidence="2" type="ORF">BBF96_14580</name>
</gene>
<dbReference type="PIRSF" id="PIRSF019169">
    <property type="entry name" value="PilM"/>
    <property type="match status" value="1"/>
</dbReference>
<dbReference type="Pfam" id="PF11104">
    <property type="entry name" value="PilM_2"/>
    <property type="match status" value="1"/>
</dbReference>
<reference evidence="2 3" key="1">
    <citation type="submission" date="2016-07" db="EMBL/GenBank/DDBJ databases">
        <title>Genome and transcriptome analysis of iron-reducing fermentative bacteria Anoxybacter fermentans.</title>
        <authorList>
            <person name="Zeng X."/>
            <person name="Shao Z."/>
        </authorList>
    </citation>
    <scope>NUCLEOTIDE SEQUENCE [LARGE SCALE GENOMIC DNA]</scope>
    <source>
        <strain evidence="2 3">DY22613</strain>
    </source>
</reference>
<dbReference type="InterPro" id="IPR043129">
    <property type="entry name" value="ATPase_NBD"/>
</dbReference>